<dbReference type="Proteomes" id="UP001158067">
    <property type="component" value="Unassembled WGS sequence"/>
</dbReference>
<keyword evidence="3" id="KW-1185">Reference proteome</keyword>
<sequence>MSTSDSLVTSEISLADRAVWVVKEPVSDQFYFFEQDEFEAVRKDLPRHVPTPPPGFIKRRPPWWSNPLAIRVPGIDPAGLLDRCLVWINAVGQQRLKWLSVAGVVFALVIVLMNLGRFVDDVSQATSSMLAFVTPSWFAFMIAIAVVKVCHELAHGIACHLGGGKCREMGVLFLLGVPCLYCDVSDTWLMPRRKQRVLVSAAGMIGELLLASVAVFVWAFTRDGSLHDVAAMIVVVASVSTLAFNANPLMRYDGYFMLSDWVGIPNLAQESTVALREWIGHRVAGDGSREASGDVSQDFTTGNGRFLVCYAIASGLYRLFVWSAIVWLICGFTSQAIGWGAAIPIGGLLGWLLLRRWFATGDVSADQPEGPNQSGYGATWMGLAAVACVFVLVIPMPQSFRCMALVRPASERMVYARATGTVQQDGDELHVRDWRLELRELAAQGQVDETRAALKASEIARLSDPEVVSSVAVWRQRLLVSTKQLQAAARRVAGLSIRLGENETLFDPPPVVASREELRTGRFGRTGSPLEPSNANAMIPVGTLIGSVGDVRERTVSAFVPGHWIESVAVGQRIVLAYPGLPTGSIHGRVQSISDDPVDALPLEVAASGWVRWDPASGQQRSPLEPHFEVTMEIDSPIVLPARLVSPVRIHVDRGTLGGRLRDAIQSTFVF</sequence>
<accession>A0ABY1QFJ7</accession>
<reference evidence="2 3" key="1">
    <citation type="submission" date="2017-05" db="EMBL/GenBank/DDBJ databases">
        <authorList>
            <person name="Varghese N."/>
            <person name="Submissions S."/>
        </authorList>
    </citation>
    <scope>NUCLEOTIDE SEQUENCE [LARGE SCALE GENOMIC DNA]</scope>
    <source>
        <strain evidence="2 3">DSM 25457</strain>
    </source>
</reference>
<feature type="transmembrane region" description="Helical" evidence="1">
    <location>
        <begin position="128"/>
        <end position="147"/>
    </location>
</feature>
<comment type="caution">
    <text evidence="2">The sequence shown here is derived from an EMBL/GenBank/DDBJ whole genome shotgun (WGS) entry which is preliminary data.</text>
</comment>
<dbReference type="PANTHER" id="PTHR13325">
    <property type="entry name" value="PROTEASE M50 MEMBRANE-BOUND TRANSCRIPTION FACTOR SITE 2 PROTEASE"/>
    <property type="match status" value="1"/>
</dbReference>
<evidence type="ECO:0008006" key="4">
    <source>
        <dbReference type="Google" id="ProtNLM"/>
    </source>
</evidence>
<dbReference type="InterPro" id="IPR001193">
    <property type="entry name" value="MBTPS2"/>
</dbReference>
<feature type="transmembrane region" description="Helical" evidence="1">
    <location>
        <begin position="307"/>
        <end position="330"/>
    </location>
</feature>
<evidence type="ECO:0000256" key="1">
    <source>
        <dbReference type="SAM" id="Phobius"/>
    </source>
</evidence>
<dbReference type="RefSeq" id="WP_283434001.1">
    <property type="nucleotide sequence ID" value="NZ_FXUG01000011.1"/>
</dbReference>
<protein>
    <recommendedName>
        <fullName evidence="4">Peptidase family M50</fullName>
    </recommendedName>
</protein>
<name>A0ABY1QFJ7_9BACT</name>
<feature type="transmembrane region" description="Helical" evidence="1">
    <location>
        <begin position="336"/>
        <end position="354"/>
    </location>
</feature>
<gene>
    <name evidence="2" type="ORF">SAMN06265222_11126</name>
</gene>
<feature type="transmembrane region" description="Helical" evidence="1">
    <location>
        <begin position="98"/>
        <end position="116"/>
    </location>
</feature>
<feature type="transmembrane region" description="Helical" evidence="1">
    <location>
        <begin position="226"/>
        <end position="246"/>
    </location>
</feature>
<dbReference type="EMBL" id="FXUG01000011">
    <property type="protein sequence ID" value="SMP68251.1"/>
    <property type="molecule type" value="Genomic_DNA"/>
</dbReference>
<proteinExistence type="predicted"/>
<evidence type="ECO:0000313" key="3">
    <source>
        <dbReference type="Proteomes" id="UP001158067"/>
    </source>
</evidence>
<keyword evidence="1" id="KW-0472">Membrane</keyword>
<evidence type="ECO:0000313" key="2">
    <source>
        <dbReference type="EMBL" id="SMP68251.1"/>
    </source>
</evidence>
<keyword evidence="1" id="KW-0812">Transmembrane</keyword>
<organism evidence="2 3">
    <name type="scientific">Neorhodopirellula lusitana</name>
    <dbReference type="NCBI Taxonomy" id="445327"/>
    <lineage>
        <taxon>Bacteria</taxon>
        <taxon>Pseudomonadati</taxon>
        <taxon>Planctomycetota</taxon>
        <taxon>Planctomycetia</taxon>
        <taxon>Pirellulales</taxon>
        <taxon>Pirellulaceae</taxon>
        <taxon>Neorhodopirellula</taxon>
    </lineage>
</organism>
<keyword evidence="1" id="KW-1133">Transmembrane helix</keyword>
<feature type="transmembrane region" description="Helical" evidence="1">
    <location>
        <begin position="197"/>
        <end position="220"/>
    </location>
</feature>
<feature type="transmembrane region" description="Helical" evidence="1">
    <location>
        <begin position="375"/>
        <end position="396"/>
    </location>
</feature>
<dbReference type="PANTHER" id="PTHR13325:SF3">
    <property type="entry name" value="MEMBRANE-BOUND TRANSCRIPTION FACTOR SITE-2 PROTEASE"/>
    <property type="match status" value="1"/>
</dbReference>